<dbReference type="GO" id="GO:0007155">
    <property type="term" value="P:cell adhesion"/>
    <property type="evidence" value="ECO:0007669"/>
    <property type="project" value="InterPro"/>
</dbReference>
<evidence type="ECO:0000256" key="2">
    <source>
        <dbReference type="ARBA" id="ARBA00022737"/>
    </source>
</evidence>
<dbReference type="InterPro" id="IPR013517">
    <property type="entry name" value="FG-GAP"/>
</dbReference>
<gene>
    <name evidence="5" type="ORF">DLM75_02090</name>
</gene>
<organism evidence="5 6">
    <name type="scientific">Leptospira stimsonii</name>
    <dbReference type="NCBI Taxonomy" id="2202203"/>
    <lineage>
        <taxon>Bacteria</taxon>
        <taxon>Pseudomonadati</taxon>
        <taxon>Spirochaetota</taxon>
        <taxon>Spirochaetia</taxon>
        <taxon>Leptospirales</taxon>
        <taxon>Leptospiraceae</taxon>
        <taxon>Leptospira</taxon>
    </lineage>
</organism>
<keyword evidence="4" id="KW-0325">Glycoprotein</keyword>
<dbReference type="PROSITE" id="PS51470">
    <property type="entry name" value="FG_GAP"/>
    <property type="match status" value="5"/>
</dbReference>
<sequence>MKSFLSDFVLTFMRSFQRNTIILFYVLLCSGCARIQSLNPGDVSSSPYYENLIVQCLLGQTLNCLSPSIRNVRDLGVIHSGFLIGNTAPFASTVEVSLDGGFFQGAVVVGNTWSFPLPTGIYSWKQNSLHKVSVRSAPLAAQNTILIRKGNNHDVNGDGYPDVIVGANQFGGGTGKAYLFHGSAQGIVSQNATSANTSIVGVPSGQFGWAVALGDVNGDGYADAVVGAPGSGVDSVFIYHSLGGDGIPNSASPNSTLNAGSIMFFGGALALGDVNGDGFEDVIVGSYGYSTSSGRVDVFYSSGISGVPTGGLSLAKTTLVGPLVNARFGISVATGDSNGDGFADLLVGADGISRSFLFHSNGFGGILGQDLSSGGFVNTLLIGEASSQFGISVSMGDVNADGFQDALIGARSYSGNQGRAYIFHSNGDFGIPSQDLSASGTANTILTGQAPGSFFGISVSLGDSNGDGFSDALIGAYGIGQGNSFLFLSSGSIGISTQNLQSGGTANTTFSGESAGDQFGIFLSFVDANGDGCSDTSIGAYGYSGGGNTGRTYLFYGSSSGIFSGAALTANSILTGEPASQFGYSLAWNWTNSFMFFAKENFHERTRFFFRREESDSQFEILSS</sequence>
<dbReference type="Proteomes" id="UP000265798">
    <property type="component" value="Unassembled WGS sequence"/>
</dbReference>
<dbReference type="InterPro" id="IPR000413">
    <property type="entry name" value="Integrin_alpha"/>
</dbReference>
<evidence type="ECO:0008006" key="7">
    <source>
        <dbReference type="Google" id="ProtNLM"/>
    </source>
</evidence>
<keyword evidence="1" id="KW-0732">Signal</keyword>
<keyword evidence="3" id="KW-0378">Hydrolase</keyword>
<dbReference type="Pfam" id="PF13517">
    <property type="entry name" value="FG-GAP_3"/>
    <property type="match status" value="1"/>
</dbReference>
<dbReference type="GO" id="GO:0008305">
    <property type="term" value="C:integrin complex"/>
    <property type="evidence" value="ECO:0007669"/>
    <property type="project" value="InterPro"/>
</dbReference>
<dbReference type="InterPro" id="IPR028994">
    <property type="entry name" value="Integrin_alpha_N"/>
</dbReference>
<evidence type="ECO:0000256" key="3">
    <source>
        <dbReference type="ARBA" id="ARBA00022801"/>
    </source>
</evidence>
<dbReference type="GO" id="GO:0016787">
    <property type="term" value="F:hydrolase activity"/>
    <property type="evidence" value="ECO:0007669"/>
    <property type="project" value="UniProtKB-KW"/>
</dbReference>
<dbReference type="PRINTS" id="PR01185">
    <property type="entry name" value="INTEGRINA"/>
</dbReference>
<dbReference type="SMART" id="SM00191">
    <property type="entry name" value="Int_alpha"/>
    <property type="match status" value="7"/>
</dbReference>
<proteinExistence type="predicted"/>
<dbReference type="InterPro" id="IPR013519">
    <property type="entry name" value="Int_alpha_beta-p"/>
</dbReference>
<evidence type="ECO:0000313" key="6">
    <source>
        <dbReference type="Proteomes" id="UP000265798"/>
    </source>
</evidence>
<dbReference type="PANTHER" id="PTHR23221">
    <property type="entry name" value="GLYCOSYLPHOSPHATIDYLINOSITOL PHOSPHOLIPASE D"/>
    <property type="match status" value="1"/>
</dbReference>
<dbReference type="AlphaFoldDB" id="A0A396Z9D4"/>
<evidence type="ECO:0000313" key="5">
    <source>
        <dbReference type="EMBL" id="RHX92039.1"/>
    </source>
</evidence>
<name>A0A396Z9D4_9LEPT</name>
<accession>A0A396Z9D4</accession>
<reference evidence="6" key="1">
    <citation type="submission" date="2018-05" db="EMBL/GenBank/DDBJ databases">
        <title>Leptospira yasudae sp. nov. and Leptospira stimsonii sp. nov., two pathogenic species of the genus Leptospira isolated from environmental sources.</title>
        <authorList>
            <person name="Casanovas-Massana A."/>
            <person name="Hamond C."/>
            <person name="Santos L.A."/>
            <person name="Hacker K.P."/>
            <person name="Balassiano I."/>
            <person name="Medeiros M.A."/>
            <person name="Reis M.G."/>
            <person name="Ko A.I."/>
            <person name="Wunder E.A."/>
        </authorList>
    </citation>
    <scope>NUCLEOTIDE SEQUENCE [LARGE SCALE GENOMIC DNA]</scope>
    <source>
        <strain evidence="6">Yale</strain>
    </source>
</reference>
<dbReference type="Gene3D" id="2.130.10.130">
    <property type="entry name" value="Integrin alpha, N-terminal"/>
    <property type="match status" value="4"/>
</dbReference>
<keyword evidence="2" id="KW-0677">Repeat</keyword>
<dbReference type="SUPFAM" id="SSF69318">
    <property type="entry name" value="Integrin alpha N-terminal domain"/>
    <property type="match status" value="1"/>
</dbReference>
<dbReference type="EMBL" id="QHCT01000001">
    <property type="protein sequence ID" value="RHX92039.1"/>
    <property type="molecule type" value="Genomic_DNA"/>
</dbReference>
<evidence type="ECO:0000256" key="1">
    <source>
        <dbReference type="ARBA" id="ARBA00022729"/>
    </source>
</evidence>
<protein>
    <recommendedName>
        <fullName evidence="7">VCBS repeat-containing protein</fullName>
    </recommendedName>
</protein>
<dbReference type="Pfam" id="PF01839">
    <property type="entry name" value="FG-GAP"/>
    <property type="match status" value="3"/>
</dbReference>
<evidence type="ECO:0000256" key="4">
    <source>
        <dbReference type="ARBA" id="ARBA00023180"/>
    </source>
</evidence>
<comment type="caution">
    <text evidence="5">The sequence shown here is derived from an EMBL/GenBank/DDBJ whole genome shotgun (WGS) entry which is preliminary data.</text>
</comment>
<dbReference type="PANTHER" id="PTHR23221:SF7">
    <property type="entry name" value="PHOSPHATIDYLINOSITOL-GLYCAN-SPECIFIC PHOSPHOLIPASE D"/>
    <property type="match status" value="1"/>
</dbReference>